<proteinExistence type="predicted"/>
<protein>
    <submittedName>
        <fullName evidence="2">Uncharacterized protein</fullName>
    </submittedName>
</protein>
<sequence length="86" mass="9231">MPAILASSLGANLEAMKRSLSDPETASQLIQLVARKITKKKKKSKIHGGVIAGIVIAIIVVVIIAAIILLLLKRRNRKRIANGARV</sequence>
<dbReference type="EMBL" id="ML977348">
    <property type="protein sequence ID" value="KAF2108351.1"/>
    <property type="molecule type" value="Genomic_DNA"/>
</dbReference>
<dbReference type="AlphaFoldDB" id="A0A6A5YQE7"/>
<organism evidence="2 3">
    <name type="scientific">Lophiotrema nucula</name>
    <dbReference type="NCBI Taxonomy" id="690887"/>
    <lineage>
        <taxon>Eukaryota</taxon>
        <taxon>Fungi</taxon>
        <taxon>Dikarya</taxon>
        <taxon>Ascomycota</taxon>
        <taxon>Pezizomycotina</taxon>
        <taxon>Dothideomycetes</taxon>
        <taxon>Pleosporomycetidae</taxon>
        <taxon>Pleosporales</taxon>
        <taxon>Lophiotremataceae</taxon>
        <taxon>Lophiotrema</taxon>
    </lineage>
</organism>
<reference evidence="2" key="1">
    <citation type="journal article" date="2020" name="Stud. Mycol.">
        <title>101 Dothideomycetes genomes: a test case for predicting lifestyles and emergence of pathogens.</title>
        <authorList>
            <person name="Haridas S."/>
            <person name="Albert R."/>
            <person name="Binder M."/>
            <person name="Bloem J."/>
            <person name="Labutti K."/>
            <person name="Salamov A."/>
            <person name="Andreopoulos B."/>
            <person name="Baker S."/>
            <person name="Barry K."/>
            <person name="Bills G."/>
            <person name="Bluhm B."/>
            <person name="Cannon C."/>
            <person name="Castanera R."/>
            <person name="Culley D."/>
            <person name="Daum C."/>
            <person name="Ezra D."/>
            <person name="Gonzalez J."/>
            <person name="Henrissat B."/>
            <person name="Kuo A."/>
            <person name="Liang C."/>
            <person name="Lipzen A."/>
            <person name="Lutzoni F."/>
            <person name="Magnuson J."/>
            <person name="Mondo S."/>
            <person name="Nolan M."/>
            <person name="Ohm R."/>
            <person name="Pangilinan J."/>
            <person name="Park H.-J."/>
            <person name="Ramirez L."/>
            <person name="Alfaro M."/>
            <person name="Sun H."/>
            <person name="Tritt A."/>
            <person name="Yoshinaga Y."/>
            <person name="Zwiers L.-H."/>
            <person name="Turgeon B."/>
            <person name="Goodwin S."/>
            <person name="Spatafora J."/>
            <person name="Crous P."/>
            <person name="Grigoriev I."/>
        </authorList>
    </citation>
    <scope>NUCLEOTIDE SEQUENCE</scope>
    <source>
        <strain evidence="2">CBS 627.86</strain>
    </source>
</reference>
<keyword evidence="1" id="KW-1133">Transmembrane helix</keyword>
<evidence type="ECO:0000313" key="2">
    <source>
        <dbReference type="EMBL" id="KAF2108351.1"/>
    </source>
</evidence>
<gene>
    <name evidence="2" type="ORF">BDV96DRAFT_652916</name>
</gene>
<dbReference type="Proteomes" id="UP000799770">
    <property type="component" value="Unassembled WGS sequence"/>
</dbReference>
<evidence type="ECO:0000256" key="1">
    <source>
        <dbReference type="SAM" id="Phobius"/>
    </source>
</evidence>
<feature type="transmembrane region" description="Helical" evidence="1">
    <location>
        <begin position="50"/>
        <end position="72"/>
    </location>
</feature>
<keyword evidence="3" id="KW-1185">Reference proteome</keyword>
<keyword evidence="1" id="KW-0812">Transmembrane</keyword>
<keyword evidence="1" id="KW-0472">Membrane</keyword>
<evidence type="ECO:0000313" key="3">
    <source>
        <dbReference type="Proteomes" id="UP000799770"/>
    </source>
</evidence>
<name>A0A6A5YQE7_9PLEO</name>
<accession>A0A6A5YQE7</accession>